<feature type="compositionally biased region" description="Low complexity" evidence="1">
    <location>
        <begin position="89"/>
        <end position="105"/>
    </location>
</feature>
<feature type="region of interest" description="Disordered" evidence="1">
    <location>
        <begin position="79"/>
        <end position="105"/>
    </location>
</feature>
<evidence type="ECO:0000256" key="1">
    <source>
        <dbReference type="SAM" id="MobiDB-lite"/>
    </source>
</evidence>
<evidence type="ECO:0000313" key="3">
    <source>
        <dbReference type="EMBL" id="BFG02703.1"/>
    </source>
</evidence>
<keyword evidence="4" id="KW-1185">Reference proteome</keyword>
<evidence type="ECO:0000256" key="2">
    <source>
        <dbReference type="SAM" id="SignalP"/>
    </source>
</evidence>
<accession>A0AAU9G473</accession>
<evidence type="ECO:0000313" key="4">
    <source>
        <dbReference type="Proteomes" id="UP001500889"/>
    </source>
</evidence>
<dbReference type="AlphaFoldDB" id="A0AAU9G473"/>
<protein>
    <recommendedName>
        <fullName evidence="5">Secreted protein</fullName>
    </recommendedName>
</protein>
<name>A0AAU9G473_DROMD</name>
<sequence length="105" mass="11950">MLLLLLLLLLLCREQRLWLHSFRFGIPDSESVSFSGSLPDCRLQRRGHRLRLGLAQTVSSASAASVGPIVVAYTPRCTEPRHATRKASQQQQQQQLEQQQQQQQQ</sequence>
<dbReference type="Proteomes" id="UP001500889">
    <property type="component" value="Chromosome A"/>
</dbReference>
<evidence type="ECO:0008006" key="5">
    <source>
        <dbReference type="Google" id="ProtNLM"/>
    </source>
</evidence>
<gene>
    <name evidence="3" type="ORF">DMAD_02142</name>
</gene>
<reference evidence="3 4" key="1">
    <citation type="submission" date="2024-02" db="EMBL/GenBank/DDBJ databases">
        <title>A chromosome-level genome assembly of Drosophila madeirensis, a fruit fly species endemic to Madeira island.</title>
        <authorList>
            <person name="Tomihara K."/>
            <person name="Llopart A."/>
            <person name="Yamamoto D."/>
        </authorList>
    </citation>
    <scope>NUCLEOTIDE SEQUENCE [LARGE SCALE GENOMIC DNA]</scope>
    <source>
        <strain evidence="3 4">RF1</strain>
    </source>
</reference>
<feature type="chain" id="PRO_5043605695" description="Secreted protein" evidence="2">
    <location>
        <begin position="20"/>
        <end position="105"/>
    </location>
</feature>
<keyword evidence="2" id="KW-0732">Signal</keyword>
<dbReference type="EMBL" id="AP029266">
    <property type="protein sequence ID" value="BFG02703.1"/>
    <property type="molecule type" value="Genomic_DNA"/>
</dbReference>
<proteinExistence type="predicted"/>
<feature type="signal peptide" evidence="2">
    <location>
        <begin position="1"/>
        <end position="19"/>
    </location>
</feature>
<organism evidence="3 4">
    <name type="scientific">Drosophila madeirensis</name>
    <name type="common">Fruit fly</name>
    <dbReference type="NCBI Taxonomy" id="30013"/>
    <lineage>
        <taxon>Eukaryota</taxon>
        <taxon>Metazoa</taxon>
        <taxon>Ecdysozoa</taxon>
        <taxon>Arthropoda</taxon>
        <taxon>Hexapoda</taxon>
        <taxon>Insecta</taxon>
        <taxon>Pterygota</taxon>
        <taxon>Neoptera</taxon>
        <taxon>Endopterygota</taxon>
        <taxon>Diptera</taxon>
        <taxon>Brachycera</taxon>
        <taxon>Muscomorpha</taxon>
        <taxon>Ephydroidea</taxon>
        <taxon>Drosophilidae</taxon>
        <taxon>Drosophila</taxon>
        <taxon>Sophophora</taxon>
    </lineage>
</organism>